<dbReference type="eggNOG" id="KOG1121">
    <property type="taxonomic scope" value="Eukaryota"/>
</dbReference>
<sequence>MNIYGGLVVAVVITNQTFQKKHKEGIELSIGRAGRWVSPVQAYMGCPWSGPNSTCDDDGEATTGEATTGSSRVKRRRVHRGFIDDGFIEGEATTGSSRVKRRRVHRGTMDFDTPNLIDEEDGCYLANEAHEDDPVPQESGSSERGISSSSSSRRRAKCWNNFTPGEKHSDGKTDVTCKAFMLTSLKRPPVVVGNHH</sequence>
<dbReference type="OMA" id="EAHEDDP"/>
<dbReference type="Gramene" id="Bo7g090840.1">
    <property type="protein sequence ID" value="Bo7g090840.1"/>
    <property type="gene ID" value="Bo7g090840"/>
</dbReference>
<evidence type="ECO:0000313" key="2">
    <source>
        <dbReference type="EnsemblPlants" id="Bo7g090840.1"/>
    </source>
</evidence>
<organism evidence="2 3">
    <name type="scientific">Brassica oleracea var. oleracea</name>
    <dbReference type="NCBI Taxonomy" id="109376"/>
    <lineage>
        <taxon>Eukaryota</taxon>
        <taxon>Viridiplantae</taxon>
        <taxon>Streptophyta</taxon>
        <taxon>Embryophyta</taxon>
        <taxon>Tracheophyta</taxon>
        <taxon>Spermatophyta</taxon>
        <taxon>Magnoliopsida</taxon>
        <taxon>eudicotyledons</taxon>
        <taxon>Gunneridae</taxon>
        <taxon>Pentapetalae</taxon>
        <taxon>rosids</taxon>
        <taxon>malvids</taxon>
        <taxon>Brassicales</taxon>
        <taxon>Brassicaceae</taxon>
        <taxon>Brassiceae</taxon>
        <taxon>Brassica</taxon>
    </lineage>
</organism>
<protein>
    <submittedName>
        <fullName evidence="2">Uncharacterized protein</fullName>
    </submittedName>
</protein>
<keyword evidence="3" id="KW-1185">Reference proteome</keyword>
<dbReference type="HOGENOM" id="CLU_1391971_0_0_1"/>
<dbReference type="AlphaFoldDB" id="A0A0D3DBY1"/>
<feature type="region of interest" description="Disordered" evidence="1">
    <location>
        <begin position="130"/>
        <end position="171"/>
    </location>
</feature>
<accession>A0A0D3DBY1</accession>
<reference evidence="2" key="2">
    <citation type="submission" date="2015-03" db="UniProtKB">
        <authorList>
            <consortium name="EnsemblPlants"/>
        </authorList>
    </citation>
    <scope>IDENTIFICATION</scope>
</reference>
<feature type="compositionally biased region" description="Low complexity" evidence="1">
    <location>
        <begin position="138"/>
        <end position="151"/>
    </location>
</feature>
<name>A0A0D3DBY1_BRAOL</name>
<dbReference type="Proteomes" id="UP000032141">
    <property type="component" value="Chromosome C7"/>
</dbReference>
<evidence type="ECO:0000313" key="3">
    <source>
        <dbReference type="Proteomes" id="UP000032141"/>
    </source>
</evidence>
<evidence type="ECO:0000256" key="1">
    <source>
        <dbReference type="SAM" id="MobiDB-lite"/>
    </source>
</evidence>
<proteinExistence type="predicted"/>
<dbReference type="EnsemblPlants" id="Bo7g090840.1">
    <property type="protein sequence ID" value="Bo7g090840.1"/>
    <property type="gene ID" value="Bo7g090840"/>
</dbReference>
<reference evidence="2 3" key="1">
    <citation type="journal article" date="2014" name="Genome Biol.">
        <title>Transcriptome and methylome profiling reveals relics of genome dominance in the mesopolyploid Brassica oleracea.</title>
        <authorList>
            <person name="Parkin I.A."/>
            <person name="Koh C."/>
            <person name="Tang H."/>
            <person name="Robinson S.J."/>
            <person name="Kagale S."/>
            <person name="Clarke W.E."/>
            <person name="Town C.D."/>
            <person name="Nixon J."/>
            <person name="Krishnakumar V."/>
            <person name="Bidwell S.L."/>
            <person name="Denoeud F."/>
            <person name="Belcram H."/>
            <person name="Links M.G."/>
            <person name="Just J."/>
            <person name="Clarke C."/>
            <person name="Bender T."/>
            <person name="Huebert T."/>
            <person name="Mason A.S."/>
            <person name="Pires J.C."/>
            <person name="Barker G."/>
            <person name="Moore J."/>
            <person name="Walley P.G."/>
            <person name="Manoli S."/>
            <person name="Batley J."/>
            <person name="Edwards D."/>
            <person name="Nelson M.N."/>
            <person name="Wang X."/>
            <person name="Paterson A.H."/>
            <person name="King G."/>
            <person name="Bancroft I."/>
            <person name="Chalhoub B."/>
            <person name="Sharpe A.G."/>
        </authorList>
    </citation>
    <scope>NUCLEOTIDE SEQUENCE</scope>
    <source>
        <strain evidence="2 3">cv. TO1000</strain>
    </source>
</reference>
<feature type="region of interest" description="Disordered" evidence="1">
    <location>
        <begin position="52"/>
        <end position="73"/>
    </location>
</feature>